<dbReference type="Proteomes" id="UP000186104">
    <property type="component" value="Chromosome"/>
</dbReference>
<proteinExistence type="predicted"/>
<gene>
    <name evidence="2" type="ORF">BJL86_2051</name>
</gene>
<evidence type="ECO:0008006" key="4">
    <source>
        <dbReference type="Google" id="ProtNLM"/>
    </source>
</evidence>
<dbReference type="KEGG" id="dtm:BJL86_2051"/>
<evidence type="ECO:0000313" key="3">
    <source>
        <dbReference type="Proteomes" id="UP000186104"/>
    </source>
</evidence>
<dbReference type="EMBL" id="CP015961">
    <property type="protein sequence ID" value="ANI92818.1"/>
    <property type="molecule type" value="Genomic_DNA"/>
</dbReference>
<accession>A0A173LMK0</accession>
<dbReference type="STRING" id="499555.BJL86_2051"/>
<organism evidence="2 3">
    <name type="scientific">Dietzia timorensis</name>
    <dbReference type="NCBI Taxonomy" id="499555"/>
    <lineage>
        <taxon>Bacteria</taxon>
        <taxon>Bacillati</taxon>
        <taxon>Actinomycetota</taxon>
        <taxon>Actinomycetes</taxon>
        <taxon>Mycobacteriales</taxon>
        <taxon>Dietziaceae</taxon>
        <taxon>Dietzia</taxon>
    </lineage>
</organism>
<reference evidence="2 3" key="1">
    <citation type="submission" date="2016-06" db="EMBL/GenBank/DDBJ databases">
        <title>Complete genome sequence of a saline-alkali tolerant type strain Dietzia timorensis ID05-A0528T.</title>
        <authorList>
            <person name="Wu X."/>
        </authorList>
    </citation>
    <scope>NUCLEOTIDE SEQUENCE [LARGE SCALE GENOMIC DNA]</scope>
    <source>
        <strain evidence="2 3">ID05-A0528</strain>
    </source>
</reference>
<feature type="signal peptide" evidence="1">
    <location>
        <begin position="1"/>
        <end position="31"/>
    </location>
</feature>
<evidence type="ECO:0000256" key="1">
    <source>
        <dbReference type="SAM" id="SignalP"/>
    </source>
</evidence>
<evidence type="ECO:0000313" key="2">
    <source>
        <dbReference type="EMBL" id="ANI92818.1"/>
    </source>
</evidence>
<name>A0A173LMK0_9ACTN</name>
<protein>
    <recommendedName>
        <fullName evidence="4">Secreted protein</fullName>
    </recommendedName>
</protein>
<dbReference type="AlphaFoldDB" id="A0A173LMK0"/>
<keyword evidence="1" id="KW-0732">Signal</keyword>
<sequence>MNRRPLSGLARRSVVALGGLALVATLTPATAGAQVLDELGRPNEQILGSVEGSIENPAVPENIRSSAERLIAFFRGEGEPGVGIPENGPAIAQFLYPTVMENCIDGNSSAVGTITAVPGPADLPLPGVPEHQTAFVFTALGTGPVAENQVEPLVVDWFNPANGRRGSTELGFNGMNPEGPATVSGVADTGGGQVLAVLRGGLTTAFDGGEANCRVAPTVGIIPVT</sequence>
<feature type="chain" id="PRO_5038463546" description="Secreted protein" evidence="1">
    <location>
        <begin position="32"/>
        <end position="225"/>
    </location>
</feature>
<keyword evidence="3" id="KW-1185">Reference proteome</keyword>